<dbReference type="RefSeq" id="WP_134238246.1">
    <property type="nucleotide sequence ID" value="NZ_CP155620.1"/>
</dbReference>
<organism evidence="2">
    <name type="scientific">Campylobacter sp. CCS1377</name>
    <dbReference type="NCBI Taxonomy" id="3158229"/>
    <lineage>
        <taxon>Bacteria</taxon>
        <taxon>Pseudomonadati</taxon>
        <taxon>Campylobacterota</taxon>
        <taxon>Epsilonproteobacteria</taxon>
        <taxon>Campylobacterales</taxon>
        <taxon>Campylobacteraceae</taxon>
        <taxon>Campylobacter</taxon>
    </lineage>
</organism>
<dbReference type="EMBL" id="CP155620">
    <property type="protein sequence ID" value="XBJ29334.1"/>
    <property type="molecule type" value="Genomic_DNA"/>
</dbReference>
<protein>
    <recommendedName>
        <fullName evidence="3">Periplasmic protein</fullName>
    </recommendedName>
</protein>
<sequence length="268" mass="30709">MVRFFFIIVFLSNQLLALTALELAEHMVDDVSKQNKLRALFDNKNYQDSNGNLDIDKITRTLKINSLIDFALKEPATMRISFKAKTEGILFFKIVNDALNNSGFIYFTPIDLSLRDGNIFYQIEVQSQYILDSGSFYNLLKQNSVFIEDVQKVGAFDYEYTLDFSKAFLKPNVNVPLNEEVVLEKPLRDYIVLLQGAKSIEITSNSMDVWFAKIIFLDQNLNLIRAVQSSTKSDKFKDFIPSGAVYAIIGDIFTLDNIRRGLTIYLKK</sequence>
<keyword evidence="1" id="KW-0732">Signal</keyword>
<proteinExistence type="predicted"/>
<evidence type="ECO:0008006" key="3">
    <source>
        <dbReference type="Google" id="ProtNLM"/>
    </source>
</evidence>
<feature type="signal peptide" evidence="1">
    <location>
        <begin position="1"/>
        <end position="17"/>
    </location>
</feature>
<dbReference type="AlphaFoldDB" id="A0AAU7E780"/>
<feature type="chain" id="PRO_5043728062" description="Periplasmic protein" evidence="1">
    <location>
        <begin position="18"/>
        <end position="268"/>
    </location>
</feature>
<accession>A0AAU7E780</accession>
<evidence type="ECO:0000256" key="1">
    <source>
        <dbReference type="SAM" id="SignalP"/>
    </source>
</evidence>
<name>A0AAU7E780_9BACT</name>
<reference evidence="2" key="1">
    <citation type="submission" date="2024-05" db="EMBL/GenBank/DDBJ databases">
        <title>Campylobacter coli isolated from environmental waters in Slovenia.</title>
        <authorList>
            <person name="Zautner A.E."/>
            <person name="Bunk B."/>
            <person name="Riedel T."/>
            <person name="Sproeer C."/>
        </authorList>
    </citation>
    <scope>NUCLEOTIDE SEQUENCE</scope>
    <source>
        <strain evidence="2">CCS1377</strain>
    </source>
</reference>
<evidence type="ECO:0000313" key="2">
    <source>
        <dbReference type="EMBL" id="XBJ29334.1"/>
    </source>
</evidence>
<gene>
    <name evidence="2" type="ORF">AAH949_00385</name>
</gene>